<evidence type="ECO:0000313" key="2">
    <source>
        <dbReference type="EMBL" id="AYO54586.1"/>
    </source>
</evidence>
<keyword evidence="1" id="KW-0732">Signal</keyword>
<organism evidence="2 3">
    <name type="scientific">Acinetobacter wuhouensis</name>
    <dbReference type="NCBI Taxonomy" id="1879050"/>
    <lineage>
        <taxon>Bacteria</taxon>
        <taxon>Pseudomonadati</taxon>
        <taxon>Pseudomonadota</taxon>
        <taxon>Gammaproteobacteria</taxon>
        <taxon>Moraxellales</taxon>
        <taxon>Moraxellaceae</taxon>
        <taxon>Acinetobacter</taxon>
    </lineage>
</organism>
<dbReference type="Proteomes" id="UP000279962">
    <property type="component" value="Chromosome"/>
</dbReference>
<gene>
    <name evidence="2" type="ORF">CDG68_13440</name>
</gene>
<feature type="chain" id="PRO_5018129336" description="Lipoprotein" evidence="1">
    <location>
        <begin position="20"/>
        <end position="178"/>
    </location>
</feature>
<protein>
    <recommendedName>
        <fullName evidence="4">Lipoprotein</fullName>
    </recommendedName>
</protein>
<name>A0A3G2T4I1_9GAMM</name>
<evidence type="ECO:0000313" key="3">
    <source>
        <dbReference type="Proteomes" id="UP000279962"/>
    </source>
</evidence>
<dbReference type="EMBL" id="CP033133">
    <property type="protein sequence ID" value="AYO54586.1"/>
    <property type="molecule type" value="Genomic_DNA"/>
</dbReference>
<accession>A0A3G2T4I1</accession>
<dbReference type="AlphaFoldDB" id="A0A3G2T4I1"/>
<dbReference type="RefSeq" id="WP_087551756.1">
    <property type="nucleotide sequence ID" value="NZ_CP033133.1"/>
</dbReference>
<evidence type="ECO:0000256" key="1">
    <source>
        <dbReference type="SAM" id="SignalP"/>
    </source>
</evidence>
<evidence type="ECO:0008006" key="4">
    <source>
        <dbReference type="Google" id="ProtNLM"/>
    </source>
</evidence>
<proteinExistence type="predicted"/>
<feature type="signal peptide" evidence="1">
    <location>
        <begin position="1"/>
        <end position="19"/>
    </location>
</feature>
<reference evidence="2 3" key="1">
    <citation type="submission" date="2018-10" db="EMBL/GenBank/DDBJ databases">
        <title>The complete genome of Acinetobacter wuhouensis strain WCHAW010062.</title>
        <authorList>
            <person name="Hu Y."/>
            <person name="Long H."/>
            <person name="Feng Y."/>
            <person name="Zong Z."/>
        </authorList>
    </citation>
    <scope>NUCLEOTIDE SEQUENCE [LARGE SCALE GENOMIC DNA]</scope>
    <source>
        <strain evidence="2 3">WCHAW010062</strain>
    </source>
</reference>
<dbReference type="PROSITE" id="PS51257">
    <property type="entry name" value="PROKAR_LIPOPROTEIN"/>
    <property type="match status" value="1"/>
</dbReference>
<sequence>MTRKITALLILNLTILLTACDGSEQADLNSKNDQKSEIQTEKSCLEPKDLLEKMYQSNLNPLSASESELKQYFDNKLANKFIAEQKCAEKGGICDIDFNILYDSQDPEGLGYQIEETKNPFEYFVWIGGQDGKKIVFSFDQLSKDSDSCPRITNISYSHGDLLGTMAFDAIDTQKPNQ</sequence>